<proteinExistence type="predicted"/>
<gene>
    <name evidence="1" type="ORF">DNTS_029637</name>
</gene>
<dbReference type="Proteomes" id="UP000316079">
    <property type="component" value="Unassembled WGS sequence"/>
</dbReference>
<dbReference type="STRING" id="623744.A0A553QPL0"/>
<protein>
    <submittedName>
        <fullName evidence="1">Uncharacterized protein</fullName>
    </submittedName>
</protein>
<dbReference type="AlphaFoldDB" id="A0A553QPL0"/>
<sequence length="323" mass="35658">MKSAAETYVLEASLLWLSSAHLLPASVPKLSLKNLSVSLQLALSYEAGILISSGVSIFTYTPGEASDRLRRRFRSFFVSNAATKAEIKAQNSNHRLHATSPGRATAGTPSISRKKGLLKQLNKLKCHLRSTRGASITPICCEDKNTVLQDCEDDGETAAGGRLLHLLQKMMDLLVEHLRPASRLLTRELHLVETEARRVLSQSGVRFQLRRLIASRGEHSPSCFEPRHESKANNLQIIRRNLLRSLHSSVELRLQSSLSVFLRMKLASRGEEENAAAINRALSLSFKRAEALRCSGSRALSDPLHALQQALAPSTISRGIQMK</sequence>
<dbReference type="EMBL" id="SRMA01025700">
    <property type="protein sequence ID" value="TRY91919.1"/>
    <property type="molecule type" value="Genomic_DNA"/>
</dbReference>
<evidence type="ECO:0000313" key="1">
    <source>
        <dbReference type="EMBL" id="TRY91919.1"/>
    </source>
</evidence>
<reference evidence="1 2" key="1">
    <citation type="journal article" date="2019" name="Sci. Data">
        <title>Hybrid genome assembly and annotation of Danionella translucida.</title>
        <authorList>
            <person name="Kadobianskyi M."/>
            <person name="Schulze L."/>
            <person name="Schuelke M."/>
            <person name="Judkewitz B."/>
        </authorList>
    </citation>
    <scope>NUCLEOTIDE SEQUENCE [LARGE SCALE GENOMIC DNA]</scope>
    <source>
        <strain evidence="1 2">Bolton</strain>
    </source>
</reference>
<comment type="caution">
    <text evidence="1">The sequence shown here is derived from an EMBL/GenBank/DDBJ whole genome shotgun (WGS) entry which is preliminary data.</text>
</comment>
<evidence type="ECO:0000313" key="2">
    <source>
        <dbReference type="Proteomes" id="UP000316079"/>
    </source>
</evidence>
<keyword evidence="2" id="KW-1185">Reference proteome</keyword>
<name>A0A553QPL0_9TELE</name>
<accession>A0A553QPL0</accession>
<organism evidence="1 2">
    <name type="scientific">Danionella cerebrum</name>
    <dbReference type="NCBI Taxonomy" id="2873325"/>
    <lineage>
        <taxon>Eukaryota</taxon>
        <taxon>Metazoa</taxon>
        <taxon>Chordata</taxon>
        <taxon>Craniata</taxon>
        <taxon>Vertebrata</taxon>
        <taxon>Euteleostomi</taxon>
        <taxon>Actinopterygii</taxon>
        <taxon>Neopterygii</taxon>
        <taxon>Teleostei</taxon>
        <taxon>Ostariophysi</taxon>
        <taxon>Cypriniformes</taxon>
        <taxon>Danionidae</taxon>
        <taxon>Danioninae</taxon>
        <taxon>Danionella</taxon>
    </lineage>
</organism>